<dbReference type="SUPFAM" id="SSF56349">
    <property type="entry name" value="DNA breaking-rejoining enzymes"/>
    <property type="match status" value="1"/>
</dbReference>
<dbReference type="Gene3D" id="1.10.443.10">
    <property type="entry name" value="Intergrase catalytic core"/>
    <property type="match status" value="1"/>
</dbReference>
<proteinExistence type="predicted"/>
<keyword evidence="2" id="KW-0472">Membrane</keyword>
<dbReference type="InterPro" id="IPR016181">
    <property type="entry name" value="Acyl_CoA_acyltransferase"/>
</dbReference>
<organism evidence="4 5">
    <name type="scientific">Bacillus badius</name>
    <dbReference type="NCBI Taxonomy" id="1455"/>
    <lineage>
        <taxon>Bacteria</taxon>
        <taxon>Bacillati</taxon>
        <taxon>Bacillota</taxon>
        <taxon>Bacilli</taxon>
        <taxon>Bacillales</taxon>
        <taxon>Bacillaceae</taxon>
        <taxon>Pseudobacillus</taxon>
    </lineage>
</organism>
<gene>
    <name evidence="4" type="ORF">SD77_3737</name>
</gene>
<dbReference type="Gene3D" id="3.40.630.30">
    <property type="match status" value="1"/>
</dbReference>
<reference evidence="4 5" key="1">
    <citation type="submission" date="2015-01" db="EMBL/GenBank/DDBJ databases">
        <title>Genome Assembly of Bacillus badius MTCC 1458.</title>
        <authorList>
            <person name="Verma A."/>
            <person name="Khatri I."/>
            <person name="Mual P."/>
            <person name="Subramanian S."/>
            <person name="Krishnamurthi S."/>
        </authorList>
    </citation>
    <scope>NUCLEOTIDE SEQUENCE [LARGE SCALE GENOMIC DNA]</scope>
    <source>
        <strain evidence="4 5">MTCC 1458</strain>
    </source>
</reference>
<evidence type="ECO:0000313" key="5">
    <source>
        <dbReference type="Proteomes" id="UP000031982"/>
    </source>
</evidence>
<dbReference type="InterPro" id="IPR013762">
    <property type="entry name" value="Integrase-like_cat_sf"/>
</dbReference>
<comment type="caution">
    <text evidence="4">The sequence shown here is derived from an EMBL/GenBank/DDBJ whole genome shotgun (WGS) entry which is preliminary data.</text>
</comment>
<dbReference type="PROSITE" id="PS51186">
    <property type="entry name" value="GNAT"/>
    <property type="match status" value="1"/>
</dbReference>
<keyword evidence="5" id="KW-1185">Reference proteome</keyword>
<dbReference type="InterPro" id="IPR011010">
    <property type="entry name" value="DNA_brk_join_enz"/>
</dbReference>
<keyword evidence="2" id="KW-1133">Transmembrane helix</keyword>
<sequence>MGEVLSLRVEDISTWDNLINITPRDRNENGAYIKLRKERTIDVSKELMALYTDYLVHEYGEDLEHDYIFINLKESYFGKPLKYQSVLDLIRNMNSVLQGFWAVILWIFFSVRIKYYKRNRILYVGGTTMNLKSERIYLRPLEESDAKIFLNNTKDEEIRYMTGTKGSFTLDQIQQHIRSSNEDSSRYDFAICLNENGQMIGELSISDIDEDNSKAGFRISMNAIELTGKGFGTEAIQLVLKFVFEGLKLNRLQLEVFSHNKRGIRAYEKSGFNQEGILRDSLYYNGKFSDEIIMSILQKEYKKTEI</sequence>
<evidence type="ECO:0000313" key="4">
    <source>
        <dbReference type="EMBL" id="KIL78936.1"/>
    </source>
</evidence>
<dbReference type="Proteomes" id="UP000031982">
    <property type="component" value="Unassembled WGS sequence"/>
</dbReference>
<dbReference type="EMBL" id="JXLP01000005">
    <property type="protein sequence ID" value="KIL78936.1"/>
    <property type="molecule type" value="Genomic_DNA"/>
</dbReference>
<dbReference type="PANTHER" id="PTHR43415:SF3">
    <property type="entry name" value="GNAT-FAMILY ACETYLTRANSFERASE"/>
    <property type="match status" value="1"/>
</dbReference>
<dbReference type="SUPFAM" id="SSF55729">
    <property type="entry name" value="Acyl-CoA N-acyltransferases (Nat)"/>
    <property type="match status" value="1"/>
</dbReference>
<evidence type="ECO:0000256" key="2">
    <source>
        <dbReference type="SAM" id="Phobius"/>
    </source>
</evidence>
<dbReference type="InterPro" id="IPR002104">
    <property type="entry name" value="Integrase_catalytic"/>
</dbReference>
<evidence type="ECO:0000259" key="3">
    <source>
        <dbReference type="PROSITE" id="PS51186"/>
    </source>
</evidence>
<feature type="transmembrane region" description="Helical" evidence="2">
    <location>
        <begin position="95"/>
        <end position="113"/>
    </location>
</feature>
<protein>
    <submittedName>
        <fullName evidence="4">Aminoglycoside N6'-acetyltransferase</fullName>
    </submittedName>
</protein>
<dbReference type="Pfam" id="PF00589">
    <property type="entry name" value="Phage_integrase"/>
    <property type="match status" value="1"/>
</dbReference>
<feature type="domain" description="N-acetyltransferase" evidence="3">
    <location>
        <begin position="136"/>
        <end position="299"/>
    </location>
</feature>
<dbReference type="PANTHER" id="PTHR43415">
    <property type="entry name" value="SPERMIDINE N(1)-ACETYLTRANSFERASE"/>
    <property type="match status" value="1"/>
</dbReference>
<name>A0ABR5AW14_BACBA</name>
<dbReference type="Pfam" id="PF13302">
    <property type="entry name" value="Acetyltransf_3"/>
    <property type="match status" value="1"/>
</dbReference>
<evidence type="ECO:0000256" key="1">
    <source>
        <dbReference type="ARBA" id="ARBA00023172"/>
    </source>
</evidence>
<keyword evidence="1" id="KW-0233">DNA recombination</keyword>
<keyword evidence="2" id="KW-0812">Transmembrane</keyword>
<dbReference type="InterPro" id="IPR000182">
    <property type="entry name" value="GNAT_dom"/>
</dbReference>
<accession>A0ABR5AW14</accession>